<dbReference type="SUPFAM" id="SSF52540">
    <property type="entry name" value="P-loop containing nucleoside triphosphate hydrolases"/>
    <property type="match status" value="1"/>
</dbReference>
<keyword evidence="2" id="KW-0547">Nucleotide-binding</keyword>
<keyword evidence="5" id="KW-0378">Hydrolase</keyword>
<dbReference type="GO" id="GO:0005886">
    <property type="term" value="C:plasma membrane"/>
    <property type="evidence" value="ECO:0007669"/>
    <property type="project" value="UniProtKB-ARBA"/>
</dbReference>
<dbReference type="FunFam" id="3.40.50.300:FF:000133">
    <property type="entry name" value="Spermidine/putrescine import ATP-binding protein PotA"/>
    <property type="match status" value="1"/>
</dbReference>
<organism evidence="5 6">
    <name type="scientific">Hoeflea phototrophica (strain DSM 17068 / NCIMB 14078 / DFL-43)</name>
    <dbReference type="NCBI Taxonomy" id="411684"/>
    <lineage>
        <taxon>Bacteria</taxon>
        <taxon>Pseudomonadati</taxon>
        <taxon>Pseudomonadota</taxon>
        <taxon>Alphaproteobacteria</taxon>
        <taxon>Hyphomicrobiales</taxon>
        <taxon>Rhizobiaceae</taxon>
        <taxon>Hoeflea</taxon>
    </lineage>
</organism>
<dbReference type="SUPFAM" id="SSF50331">
    <property type="entry name" value="MOP-like"/>
    <property type="match status" value="1"/>
</dbReference>
<dbReference type="OrthoDB" id="9802264at2"/>
<dbReference type="Proteomes" id="UP000004291">
    <property type="component" value="Chromosome"/>
</dbReference>
<dbReference type="EMBL" id="ABIA03000002">
    <property type="protein sequence ID" value="EDQ34085.1"/>
    <property type="molecule type" value="Genomic_DNA"/>
</dbReference>
<dbReference type="HOGENOM" id="CLU_000604_1_1_5"/>
<dbReference type="Gene3D" id="3.40.50.300">
    <property type="entry name" value="P-loop containing nucleotide triphosphate hydrolases"/>
    <property type="match status" value="1"/>
</dbReference>
<evidence type="ECO:0000313" key="6">
    <source>
        <dbReference type="Proteomes" id="UP000004291"/>
    </source>
</evidence>
<evidence type="ECO:0000313" key="5">
    <source>
        <dbReference type="EMBL" id="EDQ34085.1"/>
    </source>
</evidence>
<dbReference type="eggNOG" id="COG3842">
    <property type="taxonomic scope" value="Bacteria"/>
</dbReference>
<dbReference type="RefSeq" id="WP_007197088.1">
    <property type="nucleotide sequence ID" value="NZ_CM002917.1"/>
</dbReference>
<gene>
    <name evidence="5" type="ORF">HPDFL43_06510</name>
</gene>
<evidence type="ECO:0000256" key="1">
    <source>
        <dbReference type="ARBA" id="ARBA00022448"/>
    </source>
</evidence>
<name>A9D5C4_HOEPD</name>
<feature type="domain" description="ABC transporter" evidence="4">
    <location>
        <begin position="7"/>
        <end position="237"/>
    </location>
</feature>
<dbReference type="EC" id="3.6.3.31" evidence="5"/>
<dbReference type="InterPro" id="IPR027417">
    <property type="entry name" value="P-loop_NTPase"/>
</dbReference>
<dbReference type="GO" id="GO:0015847">
    <property type="term" value="P:putrescine transport"/>
    <property type="evidence" value="ECO:0007669"/>
    <property type="project" value="UniProtKB-ARBA"/>
</dbReference>
<keyword evidence="3" id="KW-0067">ATP-binding</keyword>
<dbReference type="PANTHER" id="PTHR42781:SF4">
    <property type="entry name" value="SPERMIDINE_PUTRESCINE IMPORT ATP-BINDING PROTEIN POTA"/>
    <property type="match status" value="1"/>
</dbReference>
<sequence length="343" mass="36737">MTKTANLSLRALSKLFDDTIAVRDLSLEIPASSYVVLLGPSGSGKTTLLSMLGGFTAPTAGTICLDDDDITMMQPAQRPTATVFQDYALFPHLSIGDNVGFGLSVRKVAKAEITRRVAEALDMVGLKGFEKRKISEASGGQRQRIALARALVTDPAILLLDEPLGALDLNLRRQMQDELRALQKRERRTFVHVTHDQEEAMAIADTIVIMKDGVIEDVGPPQQVYSHPRSRFSAQFMGESNIIDAYIANGMADTPLGRFPVAGKGTAGVAMRPENLTVTAGEGTVSLGMAELEDVVFQGSFVRLSARIGNVAIRLRVSPADIAGSDKTVEVFLKPGGAAALQS</sequence>
<dbReference type="Pfam" id="PF00005">
    <property type="entry name" value="ABC_tran"/>
    <property type="match status" value="1"/>
</dbReference>
<dbReference type="STRING" id="411684.HPDFL43_06510"/>
<comment type="caution">
    <text evidence="5">The sequence shown here is derived from an EMBL/GenBank/DDBJ whole genome shotgun (WGS) entry which is preliminary data.</text>
</comment>
<dbReference type="InterPro" id="IPR003593">
    <property type="entry name" value="AAA+_ATPase"/>
</dbReference>
<dbReference type="InterPro" id="IPR050093">
    <property type="entry name" value="ABC_SmlMolc_Importer"/>
</dbReference>
<dbReference type="AlphaFoldDB" id="A9D5C4"/>
<dbReference type="SMART" id="SM00382">
    <property type="entry name" value="AAA"/>
    <property type="match status" value="1"/>
</dbReference>
<dbReference type="GO" id="GO:0016887">
    <property type="term" value="F:ATP hydrolysis activity"/>
    <property type="evidence" value="ECO:0007669"/>
    <property type="project" value="InterPro"/>
</dbReference>
<accession>A9D5C4</accession>
<reference evidence="5 6" key="2">
    <citation type="submission" date="2012-06" db="EMBL/GenBank/DDBJ databases">
        <authorList>
            <person name="Fiebig A."/>
        </authorList>
    </citation>
    <scope>NUCLEOTIDE SEQUENCE [LARGE SCALE GENOMIC DNA]</scope>
    <source>
        <strain evidence="5 6">DFL-43</strain>
    </source>
</reference>
<reference evidence="5 6" key="1">
    <citation type="submission" date="2007-10" db="EMBL/GenBank/DDBJ databases">
        <authorList>
            <person name="Wagner-Dobler I."/>
            <person name="Ferriera S."/>
            <person name="Johnson J."/>
            <person name="Kravitz S."/>
            <person name="Beeson K."/>
            <person name="Sutton G."/>
            <person name="Rogers Y.-H."/>
            <person name="Friedman R."/>
            <person name="Frazier M."/>
            <person name="Venter J.C."/>
        </authorList>
    </citation>
    <scope>NUCLEOTIDE SEQUENCE [LARGE SCALE GENOMIC DNA]</scope>
    <source>
        <strain evidence="5 6">DFL-43</strain>
    </source>
</reference>
<dbReference type="GO" id="GO:0032991">
    <property type="term" value="C:protein-containing complex"/>
    <property type="evidence" value="ECO:0007669"/>
    <property type="project" value="UniProtKB-ARBA"/>
</dbReference>
<protein>
    <submittedName>
        <fullName evidence="5">ABC-type spermidine/putrescine transport system, ATPase component</fullName>
        <ecNumber evidence="5">3.6.3.31</ecNumber>
    </submittedName>
</protein>
<dbReference type="GO" id="GO:0005524">
    <property type="term" value="F:ATP binding"/>
    <property type="evidence" value="ECO:0007669"/>
    <property type="project" value="UniProtKB-KW"/>
</dbReference>
<evidence type="ECO:0000259" key="4">
    <source>
        <dbReference type="PROSITE" id="PS50893"/>
    </source>
</evidence>
<proteinExistence type="predicted"/>
<keyword evidence="6" id="KW-1185">Reference proteome</keyword>
<evidence type="ECO:0000256" key="2">
    <source>
        <dbReference type="ARBA" id="ARBA00022741"/>
    </source>
</evidence>
<dbReference type="PANTHER" id="PTHR42781">
    <property type="entry name" value="SPERMIDINE/PUTRESCINE IMPORT ATP-BINDING PROTEIN POTA"/>
    <property type="match status" value="1"/>
</dbReference>
<evidence type="ECO:0000256" key="3">
    <source>
        <dbReference type="ARBA" id="ARBA00022840"/>
    </source>
</evidence>
<dbReference type="InterPro" id="IPR003439">
    <property type="entry name" value="ABC_transporter-like_ATP-bd"/>
</dbReference>
<keyword evidence="1" id="KW-0813">Transport</keyword>
<dbReference type="PROSITE" id="PS50893">
    <property type="entry name" value="ABC_TRANSPORTER_2"/>
    <property type="match status" value="1"/>
</dbReference>
<dbReference type="InterPro" id="IPR008995">
    <property type="entry name" value="Mo/tungstate-bd_C_term_dom"/>
</dbReference>